<dbReference type="PANTHER" id="PTHR42030">
    <property type="entry name" value="DRBM DOMAIN-CONTAINING PROTEIN"/>
    <property type="match status" value="1"/>
</dbReference>
<gene>
    <name evidence="2" type="ORF">CCHR01_17570</name>
</gene>
<dbReference type="Proteomes" id="UP001243330">
    <property type="component" value="Unassembled WGS sequence"/>
</dbReference>
<feature type="region of interest" description="Disordered" evidence="1">
    <location>
        <begin position="1"/>
        <end position="60"/>
    </location>
</feature>
<dbReference type="AlphaFoldDB" id="A0AAD9ECC7"/>
<name>A0AAD9ECC7_9PEZI</name>
<dbReference type="CDD" id="cd00048">
    <property type="entry name" value="DSRM_SF"/>
    <property type="match status" value="1"/>
</dbReference>
<evidence type="ECO:0008006" key="4">
    <source>
        <dbReference type="Google" id="ProtNLM"/>
    </source>
</evidence>
<protein>
    <recommendedName>
        <fullName evidence="4">DRBM domain-containing protein</fullName>
    </recommendedName>
</protein>
<evidence type="ECO:0000313" key="2">
    <source>
        <dbReference type="EMBL" id="KAK1839806.1"/>
    </source>
</evidence>
<organism evidence="2 3">
    <name type="scientific">Colletotrichum chrysophilum</name>
    <dbReference type="NCBI Taxonomy" id="1836956"/>
    <lineage>
        <taxon>Eukaryota</taxon>
        <taxon>Fungi</taxon>
        <taxon>Dikarya</taxon>
        <taxon>Ascomycota</taxon>
        <taxon>Pezizomycotina</taxon>
        <taxon>Sordariomycetes</taxon>
        <taxon>Hypocreomycetidae</taxon>
        <taxon>Glomerellales</taxon>
        <taxon>Glomerellaceae</taxon>
        <taxon>Colletotrichum</taxon>
        <taxon>Colletotrichum gloeosporioides species complex</taxon>
    </lineage>
</organism>
<reference evidence="2" key="1">
    <citation type="submission" date="2023-01" db="EMBL/GenBank/DDBJ databases">
        <title>Colletotrichum chrysophilum M932 genome sequence.</title>
        <authorList>
            <person name="Baroncelli R."/>
        </authorList>
    </citation>
    <scope>NUCLEOTIDE SEQUENCE</scope>
    <source>
        <strain evidence="2">M932</strain>
    </source>
</reference>
<dbReference type="SUPFAM" id="SSF54768">
    <property type="entry name" value="dsRNA-binding domain-like"/>
    <property type="match status" value="1"/>
</dbReference>
<keyword evidence="3" id="KW-1185">Reference proteome</keyword>
<feature type="compositionally biased region" description="Polar residues" evidence="1">
    <location>
        <begin position="38"/>
        <end position="51"/>
    </location>
</feature>
<evidence type="ECO:0000313" key="3">
    <source>
        <dbReference type="Proteomes" id="UP001243330"/>
    </source>
</evidence>
<proteinExistence type="predicted"/>
<dbReference type="EMBL" id="JAQOWY010000626">
    <property type="protein sequence ID" value="KAK1839806.1"/>
    <property type="molecule type" value="Genomic_DNA"/>
</dbReference>
<evidence type="ECO:0000256" key="1">
    <source>
        <dbReference type="SAM" id="MobiDB-lite"/>
    </source>
</evidence>
<accession>A0AAD9ECC7</accession>
<comment type="caution">
    <text evidence="2">The sequence shown here is derived from an EMBL/GenBank/DDBJ whole genome shotgun (WGS) entry which is preliminary data.</text>
</comment>
<feature type="compositionally biased region" description="Basic and acidic residues" evidence="1">
    <location>
        <begin position="1"/>
        <end position="11"/>
    </location>
</feature>
<sequence length="165" mass="17884">MQENACARHPEAGAVADAHAPTLAPSASNAQRQRKWDASQNGLSLHPTTKTPGPGSGRGLLRLPEHRGGAVTHFCAFTMSASSYNHQARTWQERLEGACREANILPPVFQIVSDRRGGRTAWSSRVTVHGRTLSARFWYDGKNLNNAKEDAAEMALNYLTGSSSS</sequence>
<dbReference type="PANTHER" id="PTHR42030:SF1">
    <property type="entry name" value="DRBM DOMAIN-CONTAINING PROTEIN"/>
    <property type="match status" value="1"/>
</dbReference>
<dbReference type="Gene3D" id="3.30.160.20">
    <property type="match status" value="1"/>
</dbReference>